<dbReference type="InterPro" id="IPR039935">
    <property type="entry name" value="YML079W-like"/>
</dbReference>
<dbReference type="InterPro" id="IPR011051">
    <property type="entry name" value="RmlC_Cupin_sf"/>
</dbReference>
<dbReference type="Proteomes" id="UP001628179">
    <property type="component" value="Unassembled WGS sequence"/>
</dbReference>
<dbReference type="EMBL" id="BAAFSV010000002">
    <property type="protein sequence ID" value="GAB1312855.1"/>
    <property type="molecule type" value="Genomic_DNA"/>
</dbReference>
<protein>
    <recommendedName>
        <fullName evidence="2">DUF985 domain-containing protein</fullName>
    </recommendedName>
</protein>
<dbReference type="InterPro" id="IPR014710">
    <property type="entry name" value="RmlC-like_jellyroll"/>
</dbReference>
<keyword evidence="4" id="KW-1185">Reference proteome</keyword>
<dbReference type="PANTHER" id="PTHR33387">
    <property type="entry name" value="RMLC-LIKE JELLY ROLL FOLD PROTEIN"/>
    <property type="match status" value="1"/>
</dbReference>
<dbReference type="GeneID" id="98173810"/>
<proteinExistence type="predicted"/>
<sequence>MARIVLLFCLVSVAMMGFFQGAIANPTAPGDGLSRRHNGCRGCGKPIGTRTAQEVIAELGLTANPEGGYFKETFRDPYMINTGNGTRSASTAIYYFLEGKVGESLWHRLDSAEVWHYYAGAPLTLSLSHNDGNGVRKVVLGPDVFKGQQPHVVIGSWEWQRAKSEGEWTLVGTTVAPAFDPAFYEIAEADWNPQ</sequence>
<evidence type="ECO:0000256" key="1">
    <source>
        <dbReference type="SAM" id="SignalP"/>
    </source>
</evidence>
<reference evidence="3 4" key="1">
    <citation type="submission" date="2024-09" db="EMBL/GenBank/DDBJ databases">
        <title>Itraconazole resistance in Madurella fahalii resulting from another homologue of gene encoding cytochrome P450 14-alpha sterol demethylase (CYP51).</title>
        <authorList>
            <person name="Yoshioka I."/>
            <person name="Fahal A.H."/>
            <person name="Kaneko S."/>
            <person name="Yaguchi T."/>
        </authorList>
    </citation>
    <scope>NUCLEOTIDE SEQUENCE [LARGE SCALE GENOMIC DNA]</scope>
    <source>
        <strain evidence="3 4">IFM 68171</strain>
    </source>
</reference>
<dbReference type="RefSeq" id="XP_070914588.1">
    <property type="nucleotide sequence ID" value="XM_071058487.1"/>
</dbReference>
<dbReference type="Gene3D" id="2.60.120.10">
    <property type="entry name" value="Jelly Rolls"/>
    <property type="match status" value="1"/>
</dbReference>
<accession>A0ABQ0G5K6</accession>
<name>A0ABQ0G5K6_9PEZI</name>
<dbReference type="InterPro" id="IPR009327">
    <property type="entry name" value="Cupin_DUF985"/>
</dbReference>
<keyword evidence="1" id="KW-0732">Signal</keyword>
<dbReference type="CDD" id="cd06121">
    <property type="entry name" value="cupin_YML079wp"/>
    <property type="match status" value="1"/>
</dbReference>
<comment type="caution">
    <text evidence="3">The sequence shown here is derived from an EMBL/GenBank/DDBJ whole genome shotgun (WGS) entry which is preliminary data.</text>
</comment>
<dbReference type="PANTHER" id="PTHR33387:SF3">
    <property type="entry name" value="DUF985 DOMAIN-CONTAINING PROTEIN"/>
    <property type="match status" value="1"/>
</dbReference>
<feature type="chain" id="PRO_5047437631" description="DUF985 domain-containing protein" evidence="1">
    <location>
        <begin position="25"/>
        <end position="194"/>
    </location>
</feature>
<evidence type="ECO:0000313" key="3">
    <source>
        <dbReference type="EMBL" id="GAB1312855.1"/>
    </source>
</evidence>
<feature type="domain" description="DUF985" evidence="2">
    <location>
        <begin position="53"/>
        <end position="186"/>
    </location>
</feature>
<feature type="signal peptide" evidence="1">
    <location>
        <begin position="1"/>
        <end position="24"/>
    </location>
</feature>
<dbReference type="SUPFAM" id="SSF51182">
    <property type="entry name" value="RmlC-like cupins"/>
    <property type="match status" value="1"/>
</dbReference>
<evidence type="ECO:0000313" key="4">
    <source>
        <dbReference type="Proteomes" id="UP001628179"/>
    </source>
</evidence>
<evidence type="ECO:0000259" key="2">
    <source>
        <dbReference type="Pfam" id="PF06172"/>
    </source>
</evidence>
<gene>
    <name evidence="3" type="ORF">MFIFM68171_03065</name>
</gene>
<organism evidence="3 4">
    <name type="scientific">Madurella fahalii</name>
    <dbReference type="NCBI Taxonomy" id="1157608"/>
    <lineage>
        <taxon>Eukaryota</taxon>
        <taxon>Fungi</taxon>
        <taxon>Dikarya</taxon>
        <taxon>Ascomycota</taxon>
        <taxon>Pezizomycotina</taxon>
        <taxon>Sordariomycetes</taxon>
        <taxon>Sordariomycetidae</taxon>
        <taxon>Sordariales</taxon>
        <taxon>Sordariales incertae sedis</taxon>
        <taxon>Madurella</taxon>
    </lineage>
</organism>
<dbReference type="Pfam" id="PF06172">
    <property type="entry name" value="Cupin_5"/>
    <property type="match status" value="1"/>
</dbReference>